<dbReference type="GO" id="GO:0006508">
    <property type="term" value="P:proteolysis"/>
    <property type="evidence" value="ECO:0007669"/>
    <property type="project" value="UniProtKB-KW"/>
</dbReference>
<keyword evidence="11" id="KW-1185">Reference proteome</keyword>
<dbReference type="GO" id="GO:0008241">
    <property type="term" value="F:peptidyl-dipeptidase activity"/>
    <property type="evidence" value="ECO:0007669"/>
    <property type="project" value="UniProtKB-EC"/>
</dbReference>
<keyword evidence="10" id="KW-0121">Carboxypeptidase</keyword>
<dbReference type="GO" id="GO:0008236">
    <property type="term" value="F:serine-type peptidase activity"/>
    <property type="evidence" value="ECO:0007669"/>
    <property type="project" value="UniProtKB-KW"/>
</dbReference>
<dbReference type="EC" id="3.4.15.6" evidence="4"/>
<keyword evidence="9" id="KW-0732">Signal</keyword>
<reference evidence="11" key="1">
    <citation type="journal article" date="2016" name="Front. Microbiol.">
        <title>Molecular Keys to the Janthinobacterium and Duganella spp. Interaction with the Plant Pathogen Fusarium graminearum.</title>
        <authorList>
            <person name="Haack F.S."/>
            <person name="Poehlein A."/>
            <person name="Kroger C."/>
            <person name="Voigt C.A."/>
            <person name="Piepenbring M."/>
            <person name="Bode H.B."/>
            <person name="Daniel R."/>
            <person name="Schafer W."/>
            <person name="Streit W.R."/>
        </authorList>
    </citation>
    <scope>NUCLEOTIDE SEQUENCE [LARGE SCALE GENOMIC DNA]</scope>
    <source>
        <strain evidence="11">T54</strain>
    </source>
</reference>
<dbReference type="EMBL" id="LROM01000126">
    <property type="protein sequence ID" value="OEZ95031.1"/>
    <property type="molecule type" value="Genomic_DNA"/>
</dbReference>
<protein>
    <recommendedName>
        <fullName evidence="5">Cyanophycinase</fullName>
        <ecNumber evidence="4">3.4.15.6</ecNumber>
    </recommendedName>
</protein>
<evidence type="ECO:0000256" key="1">
    <source>
        <dbReference type="ARBA" id="ARBA00001092"/>
    </source>
</evidence>
<dbReference type="RefSeq" id="WP_229255458.1">
    <property type="nucleotide sequence ID" value="NZ_LROM01000126.1"/>
</dbReference>
<dbReference type="Gene3D" id="3.40.50.880">
    <property type="match status" value="1"/>
</dbReference>
<evidence type="ECO:0000313" key="11">
    <source>
        <dbReference type="Proteomes" id="UP000175989"/>
    </source>
</evidence>
<evidence type="ECO:0000256" key="9">
    <source>
        <dbReference type="SAM" id="SignalP"/>
    </source>
</evidence>
<dbReference type="PATRIC" id="fig|762836.4.peg.4510"/>
<keyword evidence="7 10" id="KW-0378">Hydrolase</keyword>
<keyword evidence="6" id="KW-0645">Protease</keyword>
<dbReference type="NCBIfam" id="TIGR02069">
    <property type="entry name" value="cyanophycinase"/>
    <property type="match status" value="1"/>
</dbReference>
<comment type="function">
    <text evidence="2">Exopeptidase that catalyzes the hydrolytic cleavage of multi-L-arginyl-poly-L-aspartic acid (cyanophycin; a water-insoluble reserve polymer) into aspartate-arginine dipeptides.</text>
</comment>
<dbReference type="Pfam" id="PF03575">
    <property type="entry name" value="Peptidase_S51"/>
    <property type="match status" value="1"/>
</dbReference>
<dbReference type="InterPro" id="IPR011811">
    <property type="entry name" value="Peptidase_S51_cyanophycinase"/>
</dbReference>
<comment type="catalytic activity">
    <reaction evidence="1">
        <text>[L-4-(L-arginin-2-N-yl)aspartate](n) + H2O = [L-4-(L-arginin-2-N-yl)aspartate](n-1) + L-4-(L-arginin-2-N-yl)aspartate</text>
        <dbReference type="Rhea" id="RHEA:12845"/>
        <dbReference type="Rhea" id="RHEA-COMP:13728"/>
        <dbReference type="Rhea" id="RHEA-COMP:13734"/>
        <dbReference type="ChEBI" id="CHEBI:15377"/>
        <dbReference type="ChEBI" id="CHEBI:137986"/>
        <dbReference type="ChEBI" id="CHEBI:137991"/>
        <dbReference type="EC" id="3.4.15.6"/>
    </reaction>
</comment>
<dbReference type="GO" id="GO:0004180">
    <property type="term" value="F:carboxypeptidase activity"/>
    <property type="evidence" value="ECO:0007669"/>
    <property type="project" value="UniProtKB-KW"/>
</dbReference>
<evidence type="ECO:0000256" key="5">
    <source>
        <dbReference type="ARBA" id="ARBA00015719"/>
    </source>
</evidence>
<comment type="similarity">
    <text evidence="3">Belongs to the peptidase S51 family.</text>
</comment>
<dbReference type="CDD" id="cd03145">
    <property type="entry name" value="GAT1_cyanophycinase"/>
    <property type="match status" value="1"/>
</dbReference>
<comment type="caution">
    <text evidence="10">The sequence shown here is derived from an EMBL/GenBank/DDBJ whole genome shotgun (WGS) entry which is preliminary data.</text>
</comment>
<accession>A0A1E7WCQ2</accession>
<evidence type="ECO:0000256" key="4">
    <source>
        <dbReference type="ARBA" id="ARBA00013115"/>
    </source>
</evidence>
<dbReference type="InterPro" id="IPR029062">
    <property type="entry name" value="Class_I_gatase-like"/>
</dbReference>
<evidence type="ECO:0000313" key="10">
    <source>
        <dbReference type="EMBL" id="OEZ95031.1"/>
    </source>
</evidence>
<evidence type="ECO:0000256" key="7">
    <source>
        <dbReference type="ARBA" id="ARBA00022801"/>
    </source>
</evidence>
<evidence type="ECO:0000256" key="2">
    <source>
        <dbReference type="ARBA" id="ARBA00002039"/>
    </source>
</evidence>
<sequence length="408" mass="43648">MASIVRAAMVVAMSISMMLTVQQATAAGAEAPPKGSLVIAGGAVRGDNTVIWQRVVQLAGGPGARIAVLPSAAGNPVRSGATAAAGLNRQGANAFVVPLAVRMKDRDYHRDADDDSIAKSIRDAGGVYFSGGDQALITQALVRPDGSRSKVLEAIWDVYRRGGVIFGTSAGAAIMSTTMYYEAKTVFGTLSEGVNGRELALGLGFVGDDIFIDQHLLARGRFARMLPAMLKKGYKLGIGIDENSAVVINAQREVEVLGYQGALLVDLTRATVNSDIKDFNLQNARLSYLDRGDKYDLKLHKYTPSEDKIEGKVDPANPYYSDPVFSADVLGHNTILIMMSKLVDSSQKEAIGIATAGPGEPHQELGFEFKLTRDAATTGYSSAASEAYTVLNMRLDVRPLKITRPWYQ</sequence>
<dbReference type="InterPro" id="IPR005320">
    <property type="entry name" value="Peptidase_S51"/>
</dbReference>
<dbReference type="Proteomes" id="UP000175989">
    <property type="component" value="Unassembled WGS sequence"/>
</dbReference>
<feature type="chain" id="PRO_5009206798" description="Cyanophycinase" evidence="9">
    <location>
        <begin position="27"/>
        <end position="408"/>
    </location>
</feature>
<evidence type="ECO:0000256" key="8">
    <source>
        <dbReference type="ARBA" id="ARBA00022825"/>
    </source>
</evidence>
<evidence type="ECO:0000256" key="3">
    <source>
        <dbReference type="ARBA" id="ARBA00006534"/>
    </source>
</evidence>
<keyword evidence="8" id="KW-0720">Serine protease</keyword>
<feature type="signal peptide" evidence="9">
    <location>
        <begin position="1"/>
        <end position="26"/>
    </location>
</feature>
<proteinExistence type="inferred from homology"/>
<dbReference type="AlphaFoldDB" id="A0A1E7WCQ2"/>
<organism evidence="10 11">
    <name type="scientific">Duganella phyllosphaerae</name>
    <dbReference type="NCBI Taxonomy" id="762836"/>
    <lineage>
        <taxon>Bacteria</taxon>
        <taxon>Pseudomonadati</taxon>
        <taxon>Pseudomonadota</taxon>
        <taxon>Betaproteobacteria</taxon>
        <taxon>Burkholderiales</taxon>
        <taxon>Oxalobacteraceae</taxon>
        <taxon>Telluria group</taxon>
        <taxon>Duganella</taxon>
    </lineage>
</organism>
<gene>
    <name evidence="10" type="primary">cphE_1</name>
    <name evidence="10" type="ORF">DUPY_43800</name>
</gene>
<dbReference type="PANTHER" id="PTHR36175">
    <property type="entry name" value="CYANOPHYCINASE"/>
    <property type="match status" value="1"/>
</dbReference>
<dbReference type="SUPFAM" id="SSF52317">
    <property type="entry name" value="Class I glutamine amidotransferase-like"/>
    <property type="match status" value="1"/>
</dbReference>
<evidence type="ECO:0000256" key="6">
    <source>
        <dbReference type="ARBA" id="ARBA00022670"/>
    </source>
</evidence>
<dbReference type="PANTHER" id="PTHR36175:SF1">
    <property type="entry name" value="CYANOPHYCINASE"/>
    <property type="match status" value="1"/>
</dbReference>
<name>A0A1E7WCQ2_9BURK</name>